<feature type="binding site" evidence="3">
    <location>
        <position position="99"/>
    </location>
    <ligand>
        <name>substrate</name>
    </ligand>
</feature>
<dbReference type="Pfam" id="PF08450">
    <property type="entry name" value="SGL"/>
    <property type="match status" value="1"/>
</dbReference>
<gene>
    <name evidence="5" type="ORF">DES53_102364</name>
</gene>
<dbReference type="Gene3D" id="2.120.10.30">
    <property type="entry name" value="TolB, C-terminal domain"/>
    <property type="match status" value="1"/>
</dbReference>
<protein>
    <submittedName>
        <fullName evidence="5">Sugar lactone lactonase YvrE</fullName>
    </submittedName>
</protein>
<evidence type="ECO:0000256" key="1">
    <source>
        <dbReference type="ARBA" id="ARBA00008853"/>
    </source>
</evidence>
<sequence length="287" mass="31470">MKISSPEPIGKHVSHWGEGAIWHRDRLLYVDIEAHKIIAFNPQTGEERIWQVKQRVGTVVPRRKGGMVFAGDKGFYFLDENTGYPTPIVDPESAVDTNRFNDGKCDPSGRFWAGTMHLGPQREATGALYCLHANLHVEKKYGPVTVSNGIVWTADESTMYYIDTPRRNVIAFDYDGNSGKISNERVAFKTTDHQGSPDGMTIDAKDRLWIAFCHGSAVKCFDPKTGAVLAEVTLPCREVTACAFGGPELKDLYITTGTPGSDVEPLAGRLFVAHTDVVGAPSHSFAG</sequence>
<feature type="domain" description="SMP-30/Gluconolactonase/LRE-like region" evidence="4">
    <location>
        <begin position="16"/>
        <end position="257"/>
    </location>
</feature>
<evidence type="ECO:0000313" key="6">
    <source>
        <dbReference type="Proteomes" id="UP000253426"/>
    </source>
</evidence>
<feature type="binding site" evidence="3">
    <location>
        <position position="198"/>
    </location>
    <ligand>
        <name>a divalent metal cation</name>
        <dbReference type="ChEBI" id="CHEBI:60240"/>
    </ligand>
</feature>
<dbReference type="Proteomes" id="UP000253426">
    <property type="component" value="Unassembled WGS sequence"/>
</dbReference>
<dbReference type="InterPro" id="IPR013658">
    <property type="entry name" value="SGL"/>
</dbReference>
<evidence type="ECO:0000313" key="5">
    <source>
        <dbReference type="EMBL" id="RBP45979.1"/>
    </source>
</evidence>
<dbReference type="RefSeq" id="WP_113957536.1">
    <property type="nucleotide sequence ID" value="NZ_QNRR01000002.1"/>
</dbReference>
<dbReference type="SUPFAM" id="SSF63829">
    <property type="entry name" value="Calcium-dependent phosphotriesterase"/>
    <property type="match status" value="1"/>
</dbReference>
<dbReference type="EMBL" id="QNRR01000002">
    <property type="protein sequence ID" value="RBP45979.1"/>
    <property type="molecule type" value="Genomic_DNA"/>
</dbReference>
<dbReference type="GO" id="GO:0005509">
    <property type="term" value="F:calcium ion binding"/>
    <property type="evidence" value="ECO:0007669"/>
    <property type="project" value="TreeGrafter"/>
</dbReference>
<feature type="binding site" evidence="3">
    <location>
        <position position="101"/>
    </location>
    <ligand>
        <name>substrate</name>
    </ligand>
</feature>
<proteinExistence type="inferred from homology"/>
<comment type="caution">
    <text evidence="5">The sequence shown here is derived from an EMBL/GenBank/DDBJ whole genome shotgun (WGS) entry which is preliminary data.</text>
</comment>
<evidence type="ECO:0000259" key="4">
    <source>
        <dbReference type="Pfam" id="PF08450"/>
    </source>
</evidence>
<dbReference type="GO" id="GO:0004341">
    <property type="term" value="F:gluconolactonase activity"/>
    <property type="evidence" value="ECO:0007669"/>
    <property type="project" value="TreeGrafter"/>
</dbReference>
<feature type="binding site" evidence="3">
    <location>
        <position position="18"/>
    </location>
    <ligand>
        <name>a divalent metal cation</name>
        <dbReference type="ChEBI" id="CHEBI:60240"/>
    </ligand>
</feature>
<dbReference type="AlphaFoldDB" id="A0A366HRU9"/>
<dbReference type="OrthoDB" id="2633250at2"/>
<evidence type="ECO:0000256" key="2">
    <source>
        <dbReference type="PIRSR" id="PIRSR605511-1"/>
    </source>
</evidence>
<dbReference type="InterPro" id="IPR011042">
    <property type="entry name" value="6-blade_b-propeller_TolB-like"/>
</dbReference>
<dbReference type="PANTHER" id="PTHR10907:SF47">
    <property type="entry name" value="REGUCALCIN"/>
    <property type="match status" value="1"/>
</dbReference>
<reference evidence="5 6" key="1">
    <citation type="submission" date="2018-06" db="EMBL/GenBank/DDBJ databases">
        <title>Genomic Encyclopedia of Type Strains, Phase IV (KMG-IV): sequencing the most valuable type-strain genomes for metagenomic binning, comparative biology and taxonomic classification.</title>
        <authorList>
            <person name="Goeker M."/>
        </authorList>
    </citation>
    <scope>NUCLEOTIDE SEQUENCE [LARGE SCALE GENOMIC DNA]</scope>
    <source>
        <strain evidence="5 6">DSM 25532</strain>
    </source>
</reference>
<evidence type="ECO:0000256" key="3">
    <source>
        <dbReference type="PIRSR" id="PIRSR605511-2"/>
    </source>
</evidence>
<dbReference type="GO" id="GO:0019853">
    <property type="term" value="P:L-ascorbic acid biosynthetic process"/>
    <property type="evidence" value="ECO:0007669"/>
    <property type="project" value="TreeGrafter"/>
</dbReference>
<name>A0A366HRU9_9BACT</name>
<keyword evidence="3" id="KW-0479">Metal-binding</keyword>
<comment type="cofactor">
    <cofactor evidence="3">
        <name>Zn(2+)</name>
        <dbReference type="ChEBI" id="CHEBI:29105"/>
    </cofactor>
    <text evidence="3">Binds 1 divalent metal cation per subunit.</text>
</comment>
<dbReference type="PANTHER" id="PTHR10907">
    <property type="entry name" value="REGUCALCIN"/>
    <property type="match status" value="1"/>
</dbReference>
<keyword evidence="3" id="KW-0862">Zinc</keyword>
<feature type="active site" description="Proton donor/acceptor" evidence="2">
    <location>
        <position position="198"/>
    </location>
</feature>
<dbReference type="PRINTS" id="PR01790">
    <property type="entry name" value="SMP30FAMILY"/>
</dbReference>
<keyword evidence="6" id="KW-1185">Reference proteome</keyword>
<dbReference type="InterPro" id="IPR005511">
    <property type="entry name" value="SMP-30"/>
</dbReference>
<accession>A0A366HRU9</accession>
<organism evidence="5 6">
    <name type="scientific">Roseimicrobium gellanilyticum</name>
    <dbReference type="NCBI Taxonomy" id="748857"/>
    <lineage>
        <taxon>Bacteria</taxon>
        <taxon>Pseudomonadati</taxon>
        <taxon>Verrucomicrobiota</taxon>
        <taxon>Verrucomicrobiia</taxon>
        <taxon>Verrucomicrobiales</taxon>
        <taxon>Verrucomicrobiaceae</taxon>
        <taxon>Roseimicrobium</taxon>
    </lineage>
</organism>
<feature type="binding site" evidence="3">
    <location>
        <position position="148"/>
    </location>
    <ligand>
        <name>a divalent metal cation</name>
        <dbReference type="ChEBI" id="CHEBI:60240"/>
    </ligand>
</feature>
<comment type="similarity">
    <text evidence="1">Belongs to the SMP-30/CGR1 family.</text>
</comment>